<name>A0AC34F0Y4_9BILA</name>
<accession>A0AC34F0Y4</accession>
<dbReference type="WBParaSite" id="ES5_v2.g10765.t1">
    <property type="protein sequence ID" value="ES5_v2.g10765.t1"/>
    <property type="gene ID" value="ES5_v2.g10765"/>
</dbReference>
<proteinExistence type="predicted"/>
<dbReference type="Proteomes" id="UP000887579">
    <property type="component" value="Unplaced"/>
</dbReference>
<organism evidence="1 2">
    <name type="scientific">Panagrolaimus sp. ES5</name>
    <dbReference type="NCBI Taxonomy" id="591445"/>
    <lineage>
        <taxon>Eukaryota</taxon>
        <taxon>Metazoa</taxon>
        <taxon>Ecdysozoa</taxon>
        <taxon>Nematoda</taxon>
        <taxon>Chromadorea</taxon>
        <taxon>Rhabditida</taxon>
        <taxon>Tylenchina</taxon>
        <taxon>Panagrolaimomorpha</taxon>
        <taxon>Panagrolaimoidea</taxon>
        <taxon>Panagrolaimidae</taxon>
        <taxon>Panagrolaimus</taxon>
    </lineage>
</organism>
<protein>
    <submittedName>
        <fullName evidence="2">Uncharacterized protein</fullName>
    </submittedName>
</protein>
<evidence type="ECO:0000313" key="2">
    <source>
        <dbReference type="WBParaSite" id="ES5_v2.g10765.t1"/>
    </source>
</evidence>
<reference evidence="2" key="1">
    <citation type="submission" date="2022-11" db="UniProtKB">
        <authorList>
            <consortium name="WormBaseParasite"/>
        </authorList>
    </citation>
    <scope>IDENTIFICATION</scope>
</reference>
<evidence type="ECO:0000313" key="1">
    <source>
        <dbReference type="Proteomes" id="UP000887579"/>
    </source>
</evidence>
<sequence length="137" mass="15289">MKSYKPFIESFYAANEKFINRWTAIVPVSHSIDEETGDLLCGHSSSCSLSTSLISNNYDANNEKPQMIEPPTLEWRTINIINEMPEAVIHQKDCYKNSAATADNIANASTHTDINNLRTAKSPSSKSTDEKSEKSFN</sequence>